<dbReference type="Gene3D" id="2.60.40.10">
    <property type="entry name" value="Immunoglobulins"/>
    <property type="match status" value="3"/>
</dbReference>
<keyword evidence="3" id="KW-0326">Glycosidase</keyword>
<dbReference type="RefSeq" id="WP_251943808.1">
    <property type="nucleotide sequence ID" value="NZ_JAMRYM010000007.1"/>
</dbReference>
<dbReference type="Gene3D" id="2.60.120.260">
    <property type="entry name" value="Galactose-binding domain-like"/>
    <property type="match status" value="1"/>
</dbReference>
<evidence type="ECO:0000259" key="6">
    <source>
        <dbReference type="Pfam" id="PF16355"/>
    </source>
</evidence>
<proteinExistence type="inferred from homology"/>
<feature type="domain" description="Glycoside hydrolase family 2 immunoglobulin-like beta-sandwich" evidence="4">
    <location>
        <begin position="181"/>
        <end position="284"/>
    </location>
</feature>
<dbReference type="InterPro" id="IPR036156">
    <property type="entry name" value="Beta-gal/glucu_dom_sf"/>
</dbReference>
<dbReference type="Proteomes" id="UP001155240">
    <property type="component" value="Unassembled WGS sequence"/>
</dbReference>
<name>A0A9X2DZ84_9MICO</name>
<dbReference type="InterPro" id="IPR006101">
    <property type="entry name" value="Glyco_hydro_2"/>
</dbReference>
<dbReference type="EMBL" id="JAMRYM010000007">
    <property type="protein sequence ID" value="MCM6761524.1"/>
    <property type="molecule type" value="Genomic_DNA"/>
</dbReference>
<organism evidence="8 9">
    <name type="scientific">Rathayibacter rubneri</name>
    <dbReference type="NCBI Taxonomy" id="2950106"/>
    <lineage>
        <taxon>Bacteria</taxon>
        <taxon>Bacillati</taxon>
        <taxon>Actinomycetota</taxon>
        <taxon>Actinomycetes</taxon>
        <taxon>Micrococcales</taxon>
        <taxon>Microbacteriaceae</taxon>
        <taxon>Rathayibacter</taxon>
    </lineage>
</organism>
<dbReference type="InterPro" id="IPR032311">
    <property type="entry name" value="DUF4982"/>
</dbReference>
<feature type="domain" description="Glycoside hydrolase family 2" evidence="7">
    <location>
        <begin position="728"/>
        <end position="827"/>
    </location>
</feature>
<evidence type="ECO:0000313" key="8">
    <source>
        <dbReference type="EMBL" id="MCM6761524.1"/>
    </source>
</evidence>
<comment type="similarity">
    <text evidence="1">Belongs to the glycosyl hydrolase 2 family.</text>
</comment>
<dbReference type="Pfam" id="PF02836">
    <property type="entry name" value="Glyco_hydro_2_C"/>
    <property type="match status" value="1"/>
</dbReference>
<sequence length="833" mass="89889">MTSTTDSDLRTDSAPQGSTRTLFTRGWSFRTKVTAFAELGGSSAADWTEVHLPHDALIGQTRRADVPRGETNGYFPGGAFEYRRTYTAPEQDAGSLVLLEFDGVYRDAGVFVNGELAGRHAYGYSRFTVRIDPYLRFGEDNEIRVECRTALDSRWYAGAGIHRDVHLIVKRPGRLAHDGVRITTPQVSATEALVEVEALVENAGPLTRTYRLEVALRDDRGLPVGASGSPITLLPGTSGTVRRRLRVEDPALWSVDEPHLHHARLVLHDGDEVVDTENVTFGIRSLQLDPTHGLRINGESVKLRGACIHLDNGPLGVVSMLPAEERKVAILKEAGFNAVRSSHAPMSSALLEACDRLGMLVMDETFDMWTQAKSDFDYAADFPEWWERDVEAMVAKDRHHPSVVFYSIGNEIPETGTPIGSTWGRALAEKVRSLDPTRFVTNGVNPFVSMIDTIVPQMAAQRSAAADEAGGGVNTLMAGFGAMMGRIQASEQASRRTEESFAVLDAAGMNYADARYELDRDLFPDRIIVGTETWPSSIAGNWALVQADSRVIGDFTWTGWDYLGEVGIGVNRYVEDGPAASGFSGAFPALTAGCGDIDITGERLPVSYFRETVFGLRSEPWIAVGRPERYGKELVVSTPWSWTDALGSWSWPGFEGRPVRIEVYSDAEQVELLLDGESLGVAVVGAQSPFRAVFETTYHPGELVAVASSGGVESGRSVLRSAGDDLELAVVADRLALRGDGTDLAHLRLALQDAAGTLLPSSPRLVHVAVEGPAVLQALGTGAVSTDEPFTGDSCTTHDGRALAIIRPVGAGGITVTVSAEGCAPRSLILTAH</sequence>
<dbReference type="SUPFAM" id="SSF51445">
    <property type="entry name" value="(Trans)glycosidases"/>
    <property type="match status" value="1"/>
</dbReference>
<dbReference type="PANTHER" id="PTHR42732">
    <property type="entry name" value="BETA-GALACTOSIDASE"/>
    <property type="match status" value="1"/>
</dbReference>
<dbReference type="GO" id="GO:0005975">
    <property type="term" value="P:carbohydrate metabolic process"/>
    <property type="evidence" value="ECO:0007669"/>
    <property type="project" value="InterPro"/>
</dbReference>
<dbReference type="PRINTS" id="PR00132">
    <property type="entry name" value="GLHYDRLASE2"/>
</dbReference>
<evidence type="ECO:0000259" key="7">
    <source>
        <dbReference type="Pfam" id="PF18565"/>
    </source>
</evidence>
<dbReference type="SUPFAM" id="SSF49303">
    <property type="entry name" value="beta-Galactosidase/glucuronidase domain"/>
    <property type="match status" value="1"/>
</dbReference>
<dbReference type="Pfam" id="PF18565">
    <property type="entry name" value="Glyco_hydro2_C5"/>
    <property type="match status" value="1"/>
</dbReference>
<dbReference type="InterPro" id="IPR051913">
    <property type="entry name" value="GH2_Domain-Containing"/>
</dbReference>
<dbReference type="AlphaFoldDB" id="A0A9X2DZ84"/>
<comment type="caution">
    <text evidence="8">The sequence shown here is derived from an EMBL/GenBank/DDBJ whole genome shotgun (WGS) entry which is preliminary data.</text>
</comment>
<keyword evidence="9" id="KW-1185">Reference proteome</keyword>
<dbReference type="Gene3D" id="3.20.20.80">
    <property type="entry name" value="Glycosidases"/>
    <property type="match status" value="1"/>
</dbReference>
<keyword evidence="2" id="KW-0378">Hydrolase</keyword>
<gene>
    <name evidence="8" type="ORF">NB037_03745</name>
</gene>
<dbReference type="InterPro" id="IPR017853">
    <property type="entry name" value="GH"/>
</dbReference>
<dbReference type="PANTHER" id="PTHR42732:SF1">
    <property type="entry name" value="BETA-MANNOSIDASE"/>
    <property type="match status" value="1"/>
</dbReference>
<evidence type="ECO:0000256" key="3">
    <source>
        <dbReference type="ARBA" id="ARBA00023295"/>
    </source>
</evidence>
<dbReference type="Pfam" id="PF16355">
    <property type="entry name" value="DUF4982"/>
    <property type="match status" value="1"/>
</dbReference>
<evidence type="ECO:0000259" key="4">
    <source>
        <dbReference type="Pfam" id="PF00703"/>
    </source>
</evidence>
<dbReference type="SUPFAM" id="SSF49785">
    <property type="entry name" value="Galactose-binding domain-like"/>
    <property type="match status" value="1"/>
</dbReference>
<protein>
    <submittedName>
        <fullName evidence="8">DUF4982 domain-containing protein</fullName>
    </submittedName>
</protein>
<reference evidence="8" key="1">
    <citation type="submission" date="2022-06" db="EMBL/GenBank/DDBJ databases">
        <title>Whole genome shotgun sequencing (WGS) of Rathayibacter sp. ZW T2_19, isolated from stored onions (Allium cepa).</title>
        <authorList>
            <person name="Stoll D.A."/>
            <person name="Huch M."/>
        </authorList>
    </citation>
    <scope>NUCLEOTIDE SEQUENCE</scope>
    <source>
        <strain evidence="8">ZW T2_19</strain>
    </source>
</reference>
<evidence type="ECO:0000313" key="9">
    <source>
        <dbReference type="Proteomes" id="UP001155240"/>
    </source>
</evidence>
<dbReference type="Pfam" id="PF00703">
    <property type="entry name" value="Glyco_hydro_2"/>
    <property type="match status" value="1"/>
</dbReference>
<evidence type="ECO:0000256" key="2">
    <source>
        <dbReference type="ARBA" id="ARBA00022801"/>
    </source>
</evidence>
<dbReference type="InterPro" id="IPR040605">
    <property type="entry name" value="Glyco_hydro2_dom5"/>
</dbReference>
<dbReference type="InterPro" id="IPR008979">
    <property type="entry name" value="Galactose-bd-like_sf"/>
</dbReference>
<feature type="domain" description="DUF4982" evidence="6">
    <location>
        <begin position="656"/>
        <end position="713"/>
    </location>
</feature>
<evidence type="ECO:0000259" key="5">
    <source>
        <dbReference type="Pfam" id="PF02836"/>
    </source>
</evidence>
<dbReference type="InterPro" id="IPR006103">
    <property type="entry name" value="Glyco_hydro_2_cat"/>
</dbReference>
<dbReference type="InterPro" id="IPR006102">
    <property type="entry name" value="Ig-like_GH2"/>
</dbReference>
<evidence type="ECO:0000256" key="1">
    <source>
        <dbReference type="ARBA" id="ARBA00007401"/>
    </source>
</evidence>
<accession>A0A9X2DZ84</accession>
<dbReference type="InterPro" id="IPR013783">
    <property type="entry name" value="Ig-like_fold"/>
</dbReference>
<feature type="domain" description="Glycoside hydrolase family 2 catalytic" evidence="5">
    <location>
        <begin position="294"/>
        <end position="455"/>
    </location>
</feature>
<dbReference type="GO" id="GO:0004553">
    <property type="term" value="F:hydrolase activity, hydrolyzing O-glycosyl compounds"/>
    <property type="evidence" value="ECO:0007669"/>
    <property type="project" value="InterPro"/>
</dbReference>